<dbReference type="EMBL" id="OX460344">
    <property type="protein sequence ID" value="CAI9181600.1"/>
    <property type="molecule type" value="Genomic_DNA"/>
</dbReference>
<dbReference type="Proteomes" id="UP001176941">
    <property type="component" value="Chromosome Y"/>
</dbReference>
<keyword evidence="4" id="KW-1185">Reference proteome</keyword>
<dbReference type="EMBL" id="OX460344">
    <property type="protein sequence ID" value="CAI9181597.1"/>
    <property type="molecule type" value="Genomic_DNA"/>
</dbReference>
<name>A0ABN9A5L5_RANTA</name>
<organism evidence="2 4">
    <name type="scientific">Rangifer tarandus platyrhynchus</name>
    <name type="common">Svalbard reindeer</name>
    <dbReference type="NCBI Taxonomy" id="3082113"/>
    <lineage>
        <taxon>Eukaryota</taxon>
        <taxon>Metazoa</taxon>
        <taxon>Chordata</taxon>
        <taxon>Craniata</taxon>
        <taxon>Vertebrata</taxon>
        <taxon>Euteleostomi</taxon>
        <taxon>Mammalia</taxon>
        <taxon>Eutheria</taxon>
        <taxon>Laurasiatheria</taxon>
        <taxon>Artiodactyla</taxon>
        <taxon>Ruminantia</taxon>
        <taxon>Pecora</taxon>
        <taxon>Cervidae</taxon>
        <taxon>Odocoileinae</taxon>
        <taxon>Rangifer</taxon>
    </lineage>
</organism>
<gene>
    <name evidence="2" type="ORF">MRATA1EN1_LOCUS30559</name>
    <name evidence="3" type="ORF">MRATA1EN1_LOCUS30562</name>
</gene>
<accession>A0ABN9A5L5</accession>
<sequence length="99" mass="10694">MVSAAGTCAHVRHRKPSTWGSAAEPSGRVKNALQTGTGGQRWASARERRHRRGACPPLGHFPASWALFCPTFEERAELLGSSWPTRSRAALTDLPCIGV</sequence>
<protein>
    <submittedName>
        <fullName evidence="2">Uncharacterized protein</fullName>
    </submittedName>
</protein>
<proteinExistence type="predicted"/>
<evidence type="ECO:0000313" key="2">
    <source>
        <dbReference type="EMBL" id="CAI9181597.1"/>
    </source>
</evidence>
<reference evidence="2 4" key="1">
    <citation type="submission" date="2023-04" db="EMBL/GenBank/DDBJ databases">
        <authorList>
            <consortium name="ELIXIR-Norway"/>
        </authorList>
    </citation>
    <scope>NUCLEOTIDE SEQUENCE [LARGE SCALE GENOMIC DNA]</scope>
</reference>
<evidence type="ECO:0000313" key="4">
    <source>
        <dbReference type="Proteomes" id="UP001176941"/>
    </source>
</evidence>
<evidence type="ECO:0000256" key="1">
    <source>
        <dbReference type="SAM" id="MobiDB-lite"/>
    </source>
</evidence>
<evidence type="ECO:0000313" key="3">
    <source>
        <dbReference type="EMBL" id="CAI9181600.1"/>
    </source>
</evidence>
<feature type="region of interest" description="Disordered" evidence="1">
    <location>
        <begin position="1"/>
        <end position="49"/>
    </location>
</feature>